<gene>
    <name evidence="1" type="ORF">DP939_27065</name>
</gene>
<keyword evidence="2" id="KW-1185">Reference proteome</keyword>
<evidence type="ECO:0000313" key="2">
    <source>
        <dbReference type="Proteomes" id="UP000253303"/>
    </source>
</evidence>
<dbReference type="AlphaFoldDB" id="A0A366LUW5"/>
<comment type="caution">
    <text evidence="1">The sequence shown here is derived from an EMBL/GenBank/DDBJ whole genome shotgun (WGS) entry which is preliminary data.</text>
</comment>
<organism evidence="1 2">
    <name type="scientific">Spongiactinospora rosea</name>
    <dbReference type="NCBI Taxonomy" id="2248750"/>
    <lineage>
        <taxon>Bacteria</taxon>
        <taxon>Bacillati</taxon>
        <taxon>Actinomycetota</taxon>
        <taxon>Actinomycetes</taxon>
        <taxon>Streptosporangiales</taxon>
        <taxon>Streptosporangiaceae</taxon>
        <taxon>Spongiactinospora</taxon>
    </lineage>
</organism>
<name>A0A366LUW5_9ACTN</name>
<proteinExistence type="predicted"/>
<dbReference type="EMBL" id="QMEY01000013">
    <property type="protein sequence ID" value="RBQ17139.1"/>
    <property type="molecule type" value="Genomic_DNA"/>
</dbReference>
<dbReference type="RefSeq" id="WP_113983583.1">
    <property type="nucleotide sequence ID" value="NZ_QMEY01000013.1"/>
</dbReference>
<dbReference type="Proteomes" id="UP000253303">
    <property type="component" value="Unassembled WGS sequence"/>
</dbReference>
<sequence>MYSTVQPDPIAQEQILALPDDALIYLSDAFKLLQLAPWAGDPFDPANPEGNLRTLKFGGRGLMTYLVLEPQREVYITRVQWI</sequence>
<accession>A0A366LUW5</accession>
<protein>
    <submittedName>
        <fullName evidence="1">Uncharacterized protein</fullName>
    </submittedName>
</protein>
<reference evidence="1 2" key="1">
    <citation type="submission" date="2018-06" db="EMBL/GenBank/DDBJ databases">
        <title>Sphaerisporangium craniellae sp. nov., isolated from a marine sponge in the South China Sea.</title>
        <authorList>
            <person name="Li L."/>
        </authorList>
    </citation>
    <scope>NUCLEOTIDE SEQUENCE [LARGE SCALE GENOMIC DNA]</scope>
    <source>
        <strain evidence="1 2">LHW63015</strain>
    </source>
</reference>
<dbReference type="OrthoDB" id="3541030at2"/>
<evidence type="ECO:0000313" key="1">
    <source>
        <dbReference type="EMBL" id="RBQ17139.1"/>
    </source>
</evidence>